<dbReference type="SUPFAM" id="SSF52218">
    <property type="entry name" value="Flavoproteins"/>
    <property type="match status" value="1"/>
</dbReference>
<dbReference type="PROSITE" id="PS50902">
    <property type="entry name" value="FLAVODOXIN_LIKE"/>
    <property type="match status" value="1"/>
</dbReference>
<accession>A0A841DKS0</accession>
<dbReference type="Proteomes" id="UP000558997">
    <property type="component" value="Unassembled WGS sequence"/>
</dbReference>
<dbReference type="GO" id="GO:0010181">
    <property type="term" value="F:FMN binding"/>
    <property type="evidence" value="ECO:0007669"/>
    <property type="project" value="InterPro"/>
</dbReference>
<organism evidence="2 3">
    <name type="scientific">Kribbella solani</name>
    <dbReference type="NCBI Taxonomy" id="236067"/>
    <lineage>
        <taxon>Bacteria</taxon>
        <taxon>Bacillati</taxon>
        <taxon>Actinomycetota</taxon>
        <taxon>Actinomycetes</taxon>
        <taxon>Propionibacteriales</taxon>
        <taxon>Kribbellaceae</taxon>
        <taxon>Kribbella</taxon>
    </lineage>
</organism>
<dbReference type="Pfam" id="PF00258">
    <property type="entry name" value="Flavodoxin_1"/>
    <property type="match status" value="1"/>
</dbReference>
<comment type="caution">
    <text evidence="2">The sequence shown here is derived from an EMBL/GenBank/DDBJ whole genome shotgun (WGS) entry which is preliminary data.</text>
</comment>
<dbReference type="PROSITE" id="PS00201">
    <property type="entry name" value="FLAVODOXIN"/>
    <property type="match status" value="1"/>
</dbReference>
<reference evidence="2 3" key="1">
    <citation type="submission" date="2020-08" db="EMBL/GenBank/DDBJ databases">
        <title>Sequencing the genomes of 1000 actinobacteria strains.</title>
        <authorList>
            <person name="Klenk H.-P."/>
        </authorList>
    </citation>
    <scope>NUCLEOTIDE SEQUENCE [LARGE SCALE GENOMIC DNA]</scope>
    <source>
        <strain evidence="2 3">DSM 17294</strain>
    </source>
</reference>
<evidence type="ECO:0000313" key="2">
    <source>
        <dbReference type="EMBL" id="MBB5978491.1"/>
    </source>
</evidence>
<feature type="domain" description="Flavodoxin-like" evidence="1">
    <location>
        <begin position="5"/>
        <end position="168"/>
    </location>
</feature>
<dbReference type="GO" id="GO:0009055">
    <property type="term" value="F:electron transfer activity"/>
    <property type="evidence" value="ECO:0007669"/>
    <property type="project" value="InterPro"/>
</dbReference>
<keyword evidence="3" id="KW-1185">Reference proteome</keyword>
<evidence type="ECO:0000313" key="3">
    <source>
        <dbReference type="Proteomes" id="UP000558997"/>
    </source>
</evidence>
<dbReference type="RefSeq" id="WP_184832903.1">
    <property type="nucleotide sequence ID" value="NZ_BAAAVN010000004.1"/>
</dbReference>
<protein>
    <recommendedName>
        <fullName evidence="1">Flavodoxin-like domain-containing protein</fullName>
    </recommendedName>
</protein>
<dbReference type="EMBL" id="JACHNF010000001">
    <property type="protein sequence ID" value="MBB5978491.1"/>
    <property type="molecule type" value="Genomic_DNA"/>
</dbReference>
<evidence type="ECO:0000259" key="1">
    <source>
        <dbReference type="PROSITE" id="PS50902"/>
    </source>
</evidence>
<dbReference type="InterPro" id="IPR008254">
    <property type="entry name" value="Flavodoxin/NO_synth"/>
</dbReference>
<sequence length="178" mass="19377">MAVRALIVYESMFGNTERIAWAVRDGLREYVETETVPVNRAPDAVPDGVRLVVVGGPTHAFSMSRLSTRQEAVKQGDLVMPVEVGIREWLAVLKPPAGAKAPRVATFDTRIARVRRLPGSAARSAAKLLRRLGYRPLSTSESFFVHETTGPIEAAELERARSWGAELGRLLTGTAKAA</sequence>
<dbReference type="AlphaFoldDB" id="A0A841DKS0"/>
<gene>
    <name evidence="2" type="ORF">HDA44_001832</name>
</gene>
<dbReference type="InterPro" id="IPR029039">
    <property type="entry name" value="Flavoprotein-like_sf"/>
</dbReference>
<proteinExistence type="predicted"/>
<dbReference type="InterPro" id="IPR001226">
    <property type="entry name" value="Flavodoxin_CS"/>
</dbReference>
<dbReference type="Gene3D" id="3.40.50.360">
    <property type="match status" value="1"/>
</dbReference>
<name>A0A841DKS0_9ACTN</name>